<dbReference type="GO" id="GO:0008270">
    <property type="term" value="F:zinc ion binding"/>
    <property type="evidence" value="ECO:0007669"/>
    <property type="project" value="UniProtKB-UniRule"/>
</dbReference>
<comment type="similarity">
    <text evidence="1">Belongs to the FHY3/FAR1 family.</text>
</comment>
<gene>
    <name evidence="2" type="ORF">SETIT_2G124500v2</name>
</gene>
<comment type="function">
    <text evidence="1">Putative transcription activator involved in regulating light control of development.</text>
</comment>
<proteinExistence type="inferred from homology"/>
<name>A0A368PXZ9_SETIT</name>
<dbReference type="AlphaFoldDB" id="A0A368PXZ9"/>
<accession>A0A368PXZ9</accession>
<protein>
    <recommendedName>
        <fullName evidence="1">Protein FAR1-RELATED SEQUENCE</fullName>
    </recommendedName>
</protein>
<dbReference type="GO" id="GO:0005634">
    <property type="term" value="C:nucleus"/>
    <property type="evidence" value="ECO:0007669"/>
    <property type="project" value="UniProtKB-SubCell"/>
</dbReference>
<keyword evidence="1" id="KW-0862">Zinc</keyword>
<keyword evidence="1" id="KW-0479">Metal-binding</keyword>
<reference evidence="2" key="2">
    <citation type="submission" date="2015-07" db="EMBL/GenBank/DDBJ databases">
        <authorList>
            <person name="Noorani M."/>
        </authorList>
    </citation>
    <scope>NUCLEOTIDE SEQUENCE</scope>
    <source>
        <strain evidence="2">Yugu1</strain>
    </source>
</reference>
<dbReference type="PANTHER" id="PTHR31669:SF217">
    <property type="entry name" value="PROTEIN FAR1-RELATED SEQUENCE"/>
    <property type="match status" value="1"/>
</dbReference>
<comment type="subcellular location">
    <subcellularLocation>
        <location evidence="1">Nucleus</location>
    </subcellularLocation>
</comment>
<reference evidence="2" key="1">
    <citation type="journal article" date="2012" name="Nat. Biotechnol.">
        <title>Reference genome sequence of the model plant Setaria.</title>
        <authorList>
            <person name="Bennetzen J.L."/>
            <person name="Schmutz J."/>
            <person name="Wang H."/>
            <person name="Percifield R."/>
            <person name="Hawkins J."/>
            <person name="Pontaroli A.C."/>
            <person name="Estep M."/>
            <person name="Feng L."/>
            <person name="Vaughn J.N."/>
            <person name="Grimwood J."/>
            <person name="Jenkins J."/>
            <person name="Barry K."/>
            <person name="Lindquist E."/>
            <person name="Hellsten U."/>
            <person name="Deshpande S."/>
            <person name="Wang X."/>
            <person name="Wu X."/>
            <person name="Mitros T."/>
            <person name="Triplett J."/>
            <person name="Yang X."/>
            <person name="Ye C.Y."/>
            <person name="Mauro-Herrera M."/>
            <person name="Wang L."/>
            <person name="Li P."/>
            <person name="Sharma M."/>
            <person name="Sharma R."/>
            <person name="Ronald P.C."/>
            <person name="Panaud O."/>
            <person name="Kellogg E.A."/>
            <person name="Brutnell T.P."/>
            <person name="Doust A.N."/>
            <person name="Tuskan G.A."/>
            <person name="Rokhsar D."/>
            <person name="Devos K.M."/>
        </authorList>
    </citation>
    <scope>NUCLEOTIDE SEQUENCE [LARGE SCALE GENOMIC DNA]</scope>
    <source>
        <strain evidence="2">Yugu1</strain>
    </source>
</reference>
<organism evidence="2">
    <name type="scientific">Setaria italica</name>
    <name type="common">Foxtail millet</name>
    <name type="synonym">Panicum italicum</name>
    <dbReference type="NCBI Taxonomy" id="4555"/>
    <lineage>
        <taxon>Eukaryota</taxon>
        <taxon>Viridiplantae</taxon>
        <taxon>Streptophyta</taxon>
        <taxon>Embryophyta</taxon>
        <taxon>Tracheophyta</taxon>
        <taxon>Spermatophyta</taxon>
        <taxon>Magnoliopsida</taxon>
        <taxon>Liliopsida</taxon>
        <taxon>Poales</taxon>
        <taxon>Poaceae</taxon>
        <taxon>PACMAD clade</taxon>
        <taxon>Panicoideae</taxon>
        <taxon>Panicodae</taxon>
        <taxon>Paniceae</taxon>
        <taxon>Cenchrinae</taxon>
        <taxon>Setaria</taxon>
    </lineage>
</organism>
<dbReference type="InterPro" id="IPR031052">
    <property type="entry name" value="FHY3/FAR1"/>
</dbReference>
<evidence type="ECO:0000256" key="1">
    <source>
        <dbReference type="RuleBase" id="RU367018"/>
    </source>
</evidence>
<dbReference type="PANTHER" id="PTHR31669">
    <property type="entry name" value="PROTEIN FAR1-RELATED SEQUENCE 10-RELATED"/>
    <property type="match status" value="1"/>
</dbReference>
<keyword evidence="1" id="KW-0863">Zinc-finger</keyword>
<dbReference type="EMBL" id="CM003529">
    <property type="protein sequence ID" value="RCV10615.1"/>
    <property type="molecule type" value="Genomic_DNA"/>
</dbReference>
<evidence type="ECO:0000313" key="2">
    <source>
        <dbReference type="EMBL" id="RCV10615.1"/>
    </source>
</evidence>
<dbReference type="OrthoDB" id="694227at2759"/>
<keyword evidence="1" id="KW-0539">Nucleus</keyword>
<sequence>MREAIKIVFDKSQHRNCRWHITRVWEYEVDQLYTQHKDKNLKERLESLINYPLGPTQFEVEWKKLVDECGIVDNPAIIALREKRKSWITTYFKGITTLHMFAKRVLDSLQHTDHMDVGETHYSHAEVIQACKSRFDEQLSRVYMRVVYQEYKKQYGNNTTFVIEPNLDLEVRNGYLVTHEKGTGSFCWVRHVFRGRASGELEAVGAIQNVGAAASTLECSVAVVESDEPELESNLDPTSTNYLAGISLAEPPVSRTKGRKPGMESQSAKEAVNSYSTYTRSYGSTYTLATIAQHAR</sequence>
<dbReference type="GO" id="GO:0006355">
    <property type="term" value="P:regulation of DNA-templated transcription"/>
    <property type="evidence" value="ECO:0007669"/>
    <property type="project" value="UniProtKB-UniRule"/>
</dbReference>